<dbReference type="Proteomes" id="UP000509414">
    <property type="component" value="Chromosome"/>
</dbReference>
<evidence type="ECO:0000256" key="1">
    <source>
        <dbReference type="SAM" id="Phobius"/>
    </source>
</evidence>
<evidence type="ECO:0000256" key="2">
    <source>
        <dbReference type="SAM" id="SignalP"/>
    </source>
</evidence>
<proteinExistence type="predicted"/>
<dbReference type="RefSeq" id="WP_240156161.1">
    <property type="nucleotide sequence ID" value="NZ_CP049075.1"/>
</dbReference>
<gene>
    <name evidence="3" type="ORF">CINF_0783</name>
</gene>
<sequence>MLFLKRFFVLCFLFIITNANAYLDPGTGSLLLSSVVAIFASAVYFLKNLFYKIISVRSFAYGKKNADNAKNSIVFYCEGARYYATFKPILDVLDLLNHPYTYLTSDESDPGLTRQDNDFSTKRYIGTGNKAYTYLNFLQADICVMTTPGLQVLQIKRSRAIKHYCHIVHSLTPMTYNTYGLDYFDSVLVTNQMQEDFVRDVEKAHDIKAKYIAIVGSTYLDELAILHQKLKEQTPKKDKTTILVSPSWGRESLLFKYGLRILEPLAKSTYNIIIRPHPQSLIGQAESENIKKLQSALLAYKNVEWDIGTPNVLAFNRADLMLSDFSSVIFDFLCLEGKPVITLDFSFDSAGYDLADIYDESNINEFWTFKALKQIGKKLHEDEISNITEIIEQILKSKEQENALNDIKAKLWPFKHHSGKQSTLEILKIRKNLLENEVDKNLLQNLDLLKNSITTLESLK</sequence>
<evidence type="ECO:0000313" key="4">
    <source>
        <dbReference type="Proteomes" id="UP000509414"/>
    </source>
</evidence>
<dbReference type="SUPFAM" id="SSF53756">
    <property type="entry name" value="UDP-Glycosyltransferase/glycogen phosphorylase"/>
    <property type="match status" value="1"/>
</dbReference>
<feature type="signal peptide" evidence="2">
    <location>
        <begin position="1"/>
        <end position="21"/>
    </location>
</feature>
<dbReference type="KEGG" id="cinf:CINF_0783"/>
<dbReference type="GO" id="GO:0016020">
    <property type="term" value="C:membrane"/>
    <property type="evidence" value="ECO:0007669"/>
    <property type="project" value="InterPro"/>
</dbReference>
<feature type="chain" id="PRO_5028830662" evidence="2">
    <location>
        <begin position="22"/>
        <end position="460"/>
    </location>
</feature>
<dbReference type="Gene3D" id="3.40.50.12580">
    <property type="match status" value="1"/>
</dbReference>
<keyword evidence="1" id="KW-1133">Transmembrane helix</keyword>
<dbReference type="AlphaFoldDB" id="A0A7H9CKG8"/>
<protein>
    <submittedName>
        <fullName evidence="3">Putative membrane protein</fullName>
    </submittedName>
</protein>
<organism evidence="3 4">
    <name type="scientific">Candidatus Campylobacter infans</name>
    <dbReference type="NCBI Taxonomy" id="2561898"/>
    <lineage>
        <taxon>Bacteria</taxon>
        <taxon>Pseudomonadati</taxon>
        <taxon>Campylobacterota</taxon>
        <taxon>Epsilonproteobacteria</taxon>
        <taxon>Campylobacterales</taxon>
        <taxon>Campylobacteraceae</taxon>
        <taxon>Campylobacter</taxon>
    </lineage>
</organism>
<name>A0A7H9CKG8_9BACT</name>
<keyword evidence="1" id="KW-0812">Transmembrane</keyword>
<accession>A0A7H9CKG8</accession>
<keyword evidence="1" id="KW-0472">Membrane</keyword>
<dbReference type="GO" id="GO:0047355">
    <property type="term" value="F:CDP-glycerol glycerophosphotransferase activity"/>
    <property type="evidence" value="ECO:0007669"/>
    <property type="project" value="InterPro"/>
</dbReference>
<dbReference type="InterPro" id="IPR043148">
    <property type="entry name" value="TagF_C"/>
</dbReference>
<reference evidence="3 4" key="1">
    <citation type="submission" date="2020-02" db="EMBL/GenBank/DDBJ databases">
        <title>Complete genome sequence of the novel Campylobacter species Candidatus Campylobacter infans.</title>
        <authorList>
            <person name="Duim B."/>
            <person name="Zomer A."/>
            <person name="van der Graaf L."/>
            <person name="Wagenaar J."/>
        </authorList>
    </citation>
    <scope>NUCLEOTIDE SEQUENCE [LARGE SCALE GENOMIC DNA]</scope>
    <source>
        <strain evidence="3 4">19S00001</strain>
    </source>
</reference>
<feature type="transmembrane region" description="Helical" evidence="1">
    <location>
        <begin position="31"/>
        <end position="50"/>
    </location>
</feature>
<dbReference type="EMBL" id="CP049075">
    <property type="protein sequence ID" value="QLI05299.1"/>
    <property type="molecule type" value="Genomic_DNA"/>
</dbReference>
<dbReference type="InterPro" id="IPR007554">
    <property type="entry name" value="Glycerophosphate_synth"/>
</dbReference>
<keyword evidence="2" id="KW-0732">Signal</keyword>
<keyword evidence="4" id="KW-1185">Reference proteome</keyword>
<dbReference type="Pfam" id="PF04464">
    <property type="entry name" value="Glyphos_transf"/>
    <property type="match status" value="1"/>
</dbReference>
<evidence type="ECO:0000313" key="3">
    <source>
        <dbReference type="EMBL" id="QLI05299.1"/>
    </source>
</evidence>